<dbReference type="EMBL" id="CP133762">
    <property type="protein sequence ID" value="WMX45760.1"/>
    <property type="molecule type" value="Genomic_DNA"/>
</dbReference>
<dbReference type="Gene3D" id="1.10.10.10">
    <property type="entry name" value="Winged helix-like DNA-binding domain superfamily/Winged helix DNA-binding domain"/>
    <property type="match status" value="1"/>
</dbReference>
<dbReference type="InterPro" id="IPR016032">
    <property type="entry name" value="Sig_transdc_resp-reg_C-effctor"/>
</dbReference>
<keyword evidence="1" id="KW-0175">Coiled coil</keyword>
<dbReference type="InterPro" id="IPR000792">
    <property type="entry name" value="Tscrpt_reg_LuxR_C"/>
</dbReference>
<proteinExistence type="predicted"/>
<accession>A0ABY9RUA9</accession>
<feature type="coiled-coil region" evidence="1">
    <location>
        <begin position="109"/>
        <end position="136"/>
    </location>
</feature>
<keyword evidence="5" id="KW-1185">Reference proteome</keyword>
<feature type="region of interest" description="Disordered" evidence="2">
    <location>
        <begin position="62"/>
        <end position="93"/>
    </location>
</feature>
<dbReference type="Pfam" id="PF00196">
    <property type="entry name" value="GerE"/>
    <property type="match status" value="1"/>
</dbReference>
<dbReference type="InterPro" id="IPR051797">
    <property type="entry name" value="TrmB-like"/>
</dbReference>
<dbReference type="PANTHER" id="PTHR34293">
    <property type="entry name" value="HTH-TYPE TRANSCRIPTIONAL REGULATOR TRMBL2"/>
    <property type="match status" value="1"/>
</dbReference>
<dbReference type="SUPFAM" id="SSF46894">
    <property type="entry name" value="C-terminal effector domain of the bipartite response regulators"/>
    <property type="match status" value="1"/>
</dbReference>
<evidence type="ECO:0000256" key="2">
    <source>
        <dbReference type="SAM" id="MobiDB-lite"/>
    </source>
</evidence>
<dbReference type="InterPro" id="IPR036388">
    <property type="entry name" value="WH-like_DNA-bd_sf"/>
</dbReference>
<dbReference type="PROSITE" id="PS50043">
    <property type="entry name" value="HTH_LUXR_2"/>
    <property type="match status" value="1"/>
</dbReference>
<evidence type="ECO:0000256" key="1">
    <source>
        <dbReference type="SAM" id="Coils"/>
    </source>
</evidence>
<gene>
    <name evidence="4" type="ORF">RGF97_14085</name>
</gene>
<protein>
    <submittedName>
        <fullName evidence="4">Helix-turn-helix domain-containing protein</fullName>
    </submittedName>
</protein>
<dbReference type="CDD" id="cd06170">
    <property type="entry name" value="LuxR_C_like"/>
    <property type="match status" value="1"/>
</dbReference>
<evidence type="ECO:0000313" key="5">
    <source>
        <dbReference type="Proteomes" id="UP001250858"/>
    </source>
</evidence>
<organism evidence="4 5">
    <name type="scientific">Streptomyces roseicoloratus</name>
    <dbReference type="NCBI Taxonomy" id="2508722"/>
    <lineage>
        <taxon>Bacteria</taxon>
        <taxon>Bacillati</taxon>
        <taxon>Actinomycetota</taxon>
        <taxon>Actinomycetes</taxon>
        <taxon>Kitasatosporales</taxon>
        <taxon>Streptomycetaceae</taxon>
        <taxon>Streptomyces</taxon>
    </lineage>
</organism>
<name>A0ABY9RUA9_9ACTN</name>
<dbReference type="SMART" id="SM00421">
    <property type="entry name" value="HTH_LUXR"/>
    <property type="match status" value="1"/>
</dbReference>
<dbReference type="PANTHER" id="PTHR34293:SF1">
    <property type="entry name" value="HTH-TYPE TRANSCRIPTIONAL REGULATOR TRMBL2"/>
    <property type="match status" value="1"/>
</dbReference>
<sequence>MSKNAAGARTGSEQALALYQELRSTASASFDAAARRLELTGAERERCHEELVALGLIEPAPVRTAGTNGADSAGSPEGAHGAEGTDGTDGAKGSCAAAPVVVAPDVALLRLLQHERERLENRLAETSRAHTVLETLAGPFLRAGMEPGSEVEVEIVEDPARIRRELADLTDTVRSSVHAMLTGSVRREEMSLELERDRDRVARGVLVQAVYSHRVGHVPEMAQHLAERAALGVEVRLSPVVPMNMVLADENFALLSTDSRDPESAAILARGPGLVRSYRALYEYCWLAATPYGHEEPAERGGDGLSEQQRAALRMLASGIKDEQVARNLGVSLRTVSRLISEVMQELDAASRFEAGVKAARLGLLDGEPYEQTT</sequence>
<dbReference type="Proteomes" id="UP001250858">
    <property type="component" value="Chromosome"/>
</dbReference>
<evidence type="ECO:0000313" key="4">
    <source>
        <dbReference type="EMBL" id="WMX45760.1"/>
    </source>
</evidence>
<reference evidence="4 5" key="1">
    <citation type="submission" date="2023-09" db="EMBL/GenBank/DDBJ databases">
        <title>Complete genome of Streptomyces roseicoloratus T14.</title>
        <authorList>
            <person name="Bashizi T."/>
            <person name="Kim M.-J."/>
            <person name="Lee G."/>
            <person name="Tagele S.B."/>
            <person name="Shin J.-H."/>
        </authorList>
    </citation>
    <scope>NUCLEOTIDE SEQUENCE [LARGE SCALE GENOMIC DNA]</scope>
    <source>
        <strain evidence="4 5">T14</strain>
    </source>
</reference>
<evidence type="ECO:0000259" key="3">
    <source>
        <dbReference type="PROSITE" id="PS50043"/>
    </source>
</evidence>
<dbReference type="RefSeq" id="WP_246095193.1">
    <property type="nucleotide sequence ID" value="NZ_CP133762.1"/>
</dbReference>
<dbReference type="PRINTS" id="PR00038">
    <property type="entry name" value="HTHLUXR"/>
</dbReference>
<feature type="domain" description="HTH luxR-type" evidence="3">
    <location>
        <begin position="298"/>
        <end position="363"/>
    </location>
</feature>